<reference evidence="1" key="1">
    <citation type="journal article" date="2015" name="Nature">
        <title>Complex archaea that bridge the gap between prokaryotes and eukaryotes.</title>
        <authorList>
            <person name="Spang A."/>
            <person name="Saw J.H."/>
            <person name="Jorgensen S.L."/>
            <person name="Zaremba-Niedzwiedzka K."/>
            <person name="Martijn J."/>
            <person name="Lind A.E."/>
            <person name="van Eijk R."/>
            <person name="Schleper C."/>
            <person name="Guy L."/>
            <person name="Ettema T.J."/>
        </authorList>
    </citation>
    <scope>NUCLEOTIDE SEQUENCE</scope>
</reference>
<sequence>MSLDNEELLFVVKTLREVQEGTLLAMREMNVVLKDLEKRVRKLEETQKTE</sequence>
<dbReference type="AlphaFoldDB" id="A0A0F9TCZ1"/>
<evidence type="ECO:0000313" key="1">
    <source>
        <dbReference type="EMBL" id="KKN46811.1"/>
    </source>
</evidence>
<dbReference type="EMBL" id="LAZR01001311">
    <property type="protein sequence ID" value="KKN46811.1"/>
    <property type="molecule type" value="Genomic_DNA"/>
</dbReference>
<name>A0A0F9TCZ1_9ZZZZ</name>
<comment type="caution">
    <text evidence="1">The sequence shown here is derived from an EMBL/GenBank/DDBJ whole genome shotgun (WGS) entry which is preliminary data.</text>
</comment>
<organism evidence="1">
    <name type="scientific">marine sediment metagenome</name>
    <dbReference type="NCBI Taxonomy" id="412755"/>
    <lineage>
        <taxon>unclassified sequences</taxon>
        <taxon>metagenomes</taxon>
        <taxon>ecological metagenomes</taxon>
    </lineage>
</organism>
<protein>
    <submittedName>
        <fullName evidence="1">Uncharacterized protein</fullName>
    </submittedName>
</protein>
<accession>A0A0F9TCZ1</accession>
<proteinExistence type="predicted"/>
<gene>
    <name evidence="1" type="ORF">LCGC14_0669400</name>
</gene>